<sequence length="786" mass="89459">MQFSSTSITNSSGIPSDQFQPLFDGTVAFPSMEELHISYLEDTSDIWGKNYYNDNVSFGQIKSLLVANCNKLEIVVPLAMSHKLQNLEVLNISECDSLRNVFLPSIATDLLHLKKMCVVGCKMMREIIGAGEQDITDSIVFPDLTLLHLNLLPNLTGFWCYQSEKANICKVDFPNLVDFEFSCGKINLEEIDLGRENSTCKLKTLKISCDDEIQLPCKWQLRSTDLERLTFRHCWWQQQKFLCFQTLKVLKVHESRCRTLFSLSAFGGLQHLQELEVSNCDLLEEIVENVPGIELSGMDNKTITLFHLKSVILTDLPSLKSFVQCANYEFDMPALKKVEVSNCGLSALFTRSIFRNLQQLQNLQVSNCKFLEGIVEDVKGAETSGSNDKMFTLFRLSAVILKNLPNLRSFIEGANYECHMPALKKVEVDNCGFSTLFTCSLMRTLQQLRELQVSNCRLLESIVEDVRGNETFDKTNKIITLLRLLSVVLRNLPNLKYFIHSSNNEFQMPALNDVLFVNCGLSTLFTCSVFRNLQQLRSLEVWNCRLLEGIIEDVMVNESSVTNGKVIKLFQLSSVVLRDLPNLVRFINGANYECHMPNLEQVEVDNCGLCALFTCSVFRNLPRLKYLQVMNCRFLEGIVDDVMAETSDTIQEIITHFRLSSVVLKNLPNLKSFGRTATYAFMMPRLDTFYLLGCPQVENFSYLKTSTGLVSVYTEWHNGKKIPDLNDYIRQNRERGSNLTDSAEESSDSDQELKTESESAEDEHPQYSDQELEVESETESESVEED</sequence>
<evidence type="ECO:0000259" key="3">
    <source>
        <dbReference type="Pfam" id="PF23247"/>
    </source>
</evidence>
<organism evidence="4 5">
    <name type="scientific">Heracleum sosnowskyi</name>
    <dbReference type="NCBI Taxonomy" id="360622"/>
    <lineage>
        <taxon>Eukaryota</taxon>
        <taxon>Viridiplantae</taxon>
        <taxon>Streptophyta</taxon>
        <taxon>Embryophyta</taxon>
        <taxon>Tracheophyta</taxon>
        <taxon>Spermatophyta</taxon>
        <taxon>Magnoliopsida</taxon>
        <taxon>eudicotyledons</taxon>
        <taxon>Gunneridae</taxon>
        <taxon>Pentapetalae</taxon>
        <taxon>asterids</taxon>
        <taxon>campanulids</taxon>
        <taxon>Apiales</taxon>
        <taxon>Apiaceae</taxon>
        <taxon>Apioideae</taxon>
        <taxon>apioid superclade</taxon>
        <taxon>Tordylieae</taxon>
        <taxon>Tordyliinae</taxon>
        <taxon>Heracleum</taxon>
    </lineage>
</organism>
<feature type="domain" description="Disease resistance protein At4g27190-like leucine-rich repeats" evidence="3">
    <location>
        <begin position="33"/>
        <end position="102"/>
    </location>
</feature>
<dbReference type="Pfam" id="PF23247">
    <property type="entry name" value="LRR_RPS2"/>
    <property type="match status" value="4"/>
</dbReference>
<dbReference type="InterPro" id="IPR032675">
    <property type="entry name" value="LRR_dom_sf"/>
</dbReference>
<dbReference type="SUPFAM" id="SSF52058">
    <property type="entry name" value="L domain-like"/>
    <property type="match status" value="2"/>
</dbReference>
<feature type="compositionally biased region" description="Basic and acidic residues" evidence="2">
    <location>
        <begin position="751"/>
        <end position="766"/>
    </location>
</feature>
<feature type="region of interest" description="Disordered" evidence="2">
    <location>
        <begin position="735"/>
        <end position="786"/>
    </location>
</feature>
<evidence type="ECO:0000256" key="2">
    <source>
        <dbReference type="SAM" id="MobiDB-lite"/>
    </source>
</evidence>
<name>A0AAD8JHZ2_9APIA</name>
<dbReference type="PANTHER" id="PTHR33463:SF145">
    <property type="entry name" value="NB-ARC DOMAIN-CONTAINING PROTEIN"/>
    <property type="match status" value="1"/>
</dbReference>
<dbReference type="AlphaFoldDB" id="A0AAD8JHZ2"/>
<feature type="domain" description="Disease resistance protein At4g27190-like leucine-rich repeats" evidence="3">
    <location>
        <begin position="421"/>
        <end position="545"/>
    </location>
</feature>
<dbReference type="EMBL" id="JAUIZM010000001">
    <property type="protein sequence ID" value="KAK1403001.1"/>
    <property type="molecule type" value="Genomic_DNA"/>
</dbReference>
<reference evidence="4" key="1">
    <citation type="submission" date="2023-02" db="EMBL/GenBank/DDBJ databases">
        <title>Genome of toxic invasive species Heracleum sosnowskyi carries increased number of genes despite the absence of recent whole-genome duplications.</title>
        <authorList>
            <person name="Schelkunov M."/>
            <person name="Shtratnikova V."/>
            <person name="Makarenko M."/>
            <person name="Klepikova A."/>
            <person name="Omelchenko D."/>
            <person name="Novikova G."/>
            <person name="Obukhova E."/>
            <person name="Bogdanov V."/>
            <person name="Penin A."/>
            <person name="Logacheva M."/>
        </authorList>
    </citation>
    <scope>NUCLEOTIDE SEQUENCE</scope>
    <source>
        <strain evidence="4">Hsosn_3</strain>
        <tissue evidence="4">Leaf</tissue>
    </source>
</reference>
<evidence type="ECO:0000256" key="1">
    <source>
        <dbReference type="ARBA" id="ARBA00022821"/>
    </source>
</evidence>
<feature type="domain" description="Disease resistance protein At4g27190-like leucine-rich repeats" evidence="3">
    <location>
        <begin position="611"/>
        <end position="699"/>
    </location>
</feature>
<proteinExistence type="predicted"/>
<keyword evidence="1" id="KW-0611">Plant defense</keyword>
<feature type="domain" description="Disease resistance protein At4g27190-like leucine-rich repeats" evidence="3">
    <location>
        <begin position="226"/>
        <end position="369"/>
    </location>
</feature>
<comment type="caution">
    <text evidence="4">The sequence shown here is derived from an EMBL/GenBank/DDBJ whole genome shotgun (WGS) entry which is preliminary data.</text>
</comment>
<evidence type="ECO:0000313" key="4">
    <source>
        <dbReference type="EMBL" id="KAK1403001.1"/>
    </source>
</evidence>
<keyword evidence="5" id="KW-1185">Reference proteome</keyword>
<dbReference type="InterPro" id="IPR057135">
    <property type="entry name" value="At4g27190-like_LRR"/>
</dbReference>
<dbReference type="InterPro" id="IPR050905">
    <property type="entry name" value="Plant_NBS-LRR"/>
</dbReference>
<feature type="compositionally biased region" description="Acidic residues" evidence="2">
    <location>
        <begin position="770"/>
        <end position="786"/>
    </location>
</feature>
<reference evidence="4" key="2">
    <citation type="submission" date="2023-05" db="EMBL/GenBank/DDBJ databases">
        <authorList>
            <person name="Schelkunov M.I."/>
        </authorList>
    </citation>
    <scope>NUCLEOTIDE SEQUENCE</scope>
    <source>
        <strain evidence="4">Hsosn_3</strain>
        <tissue evidence="4">Leaf</tissue>
    </source>
</reference>
<dbReference type="Proteomes" id="UP001237642">
    <property type="component" value="Unassembled WGS sequence"/>
</dbReference>
<dbReference type="PANTHER" id="PTHR33463">
    <property type="entry name" value="NB-ARC DOMAIN-CONTAINING PROTEIN-RELATED"/>
    <property type="match status" value="1"/>
</dbReference>
<gene>
    <name evidence="4" type="ORF">POM88_002606</name>
</gene>
<evidence type="ECO:0000313" key="5">
    <source>
        <dbReference type="Proteomes" id="UP001237642"/>
    </source>
</evidence>
<accession>A0AAD8JHZ2</accession>
<protein>
    <recommendedName>
        <fullName evidence="3">Disease resistance protein At4g27190-like leucine-rich repeats domain-containing protein</fullName>
    </recommendedName>
</protein>
<dbReference type="Gene3D" id="3.80.10.10">
    <property type="entry name" value="Ribonuclease Inhibitor"/>
    <property type="match status" value="3"/>
</dbReference>